<dbReference type="EMBL" id="RCHS01000253">
    <property type="protein sequence ID" value="RMX59984.1"/>
    <property type="molecule type" value="Genomic_DNA"/>
</dbReference>
<protein>
    <submittedName>
        <fullName evidence="3">Uncharacterized protein</fullName>
    </submittedName>
</protein>
<dbReference type="Proteomes" id="UP000275408">
    <property type="component" value="Unassembled WGS sequence"/>
</dbReference>
<feature type="transmembrane region" description="Helical" evidence="2">
    <location>
        <begin position="44"/>
        <end position="64"/>
    </location>
</feature>
<organism evidence="3 4">
    <name type="scientific">Pocillopora damicornis</name>
    <name type="common">Cauliflower coral</name>
    <name type="synonym">Millepora damicornis</name>
    <dbReference type="NCBI Taxonomy" id="46731"/>
    <lineage>
        <taxon>Eukaryota</taxon>
        <taxon>Metazoa</taxon>
        <taxon>Cnidaria</taxon>
        <taxon>Anthozoa</taxon>
        <taxon>Hexacorallia</taxon>
        <taxon>Scleractinia</taxon>
        <taxon>Astrocoeniina</taxon>
        <taxon>Pocilloporidae</taxon>
        <taxon>Pocillopora</taxon>
    </lineage>
</organism>
<evidence type="ECO:0000313" key="4">
    <source>
        <dbReference type="Proteomes" id="UP000275408"/>
    </source>
</evidence>
<feature type="compositionally biased region" description="Low complexity" evidence="1">
    <location>
        <begin position="131"/>
        <end position="143"/>
    </location>
</feature>
<dbReference type="OrthoDB" id="5990583at2759"/>
<reference evidence="3 4" key="1">
    <citation type="journal article" date="2018" name="Sci. Rep.">
        <title>Comparative analysis of the Pocillopora damicornis genome highlights role of immune system in coral evolution.</title>
        <authorList>
            <person name="Cunning R."/>
            <person name="Bay R.A."/>
            <person name="Gillette P."/>
            <person name="Baker A.C."/>
            <person name="Traylor-Knowles N."/>
        </authorList>
    </citation>
    <scope>NUCLEOTIDE SEQUENCE [LARGE SCALE GENOMIC DNA]</scope>
    <source>
        <strain evidence="3">RSMAS</strain>
        <tissue evidence="3">Whole animal</tissue>
    </source>
</reference>
<proteinExistence type="predicted"/>
<gene>
    <name evidence="3" type="ORF">pdam_00001130</name>
</gene>
<dbReference type="AlphaFoldDB" id="A0A3M6V2F8"/>
<evidence type="ECO:0000256" key="2">
    <source>
        <dbReference type="SAM" id="Phobius"/>
    </source>
</evidence>
<keyword evidence="2" id="KW-0812">Transmembrane</keyword>
<comment type="caution">
    <text evidence="3">The sequence shown here is derived from an EMBL/GenBank/DDBJ whole genome shotgun (WGS) entry which is preliminary data.</text>
</comment>
<keyword evidence="4" id="KW-1185">Reference proteome</keyword>
<sequence>MDRDGNGLNETVMNPTNLSAHPLRRLFLTFREDSSKSKEETVEVGVIVMGLCCICLVACALAVLHLRSSSRRISGNRRRAEHSGGVSEDRSRDPLDVAAPPSYDTVIRSPHLYPPSRQISMSPGVSETRRSSGSSTFSMSLHSPRLTHHYLEAPRETPEENLSEHPSLQMFHQEDNEEPPPPYPGNIISTETGQDASLTVNVCQGNSRTFSESTGQGERNQRTVENEFNSWNSEARESTSHVVNVWTSCEALHQSPNGDTRNELCRTDIDQLNYERRMPVCNLRQPKVFRTVVSYSSQLQRGKEAVSESLAFSDEDANNV</sequence>
<evidence type="ECO:0000256" key="1">
    <source>
        <dbReference type="SAM" id="MobiDB-lite"/>
    </source>
</evidence>
<keyword evidence="2" id="KW-0472">Membrane</keyword>
<evidence type="ECO:0000313" key="3">
    <source>
        <dbReference type="EMBL" id="RMX59984.1"/>
    </source>
</evidence>
<feature type="region of interest" description="Disordered" evidence="1">
    <location>
        <begin position="73"/>
        <end position="145"/>
    </location>
</feature>
<keyword evidence="2" id="KW-1133">Transmembrane helix</keyword>
<feature type="region of interest" description="Disordered" evidence="1">
    <location>
        <begin position="172"/>
        <end position="191"/>
    </location>
</feature>
<name>A0A3M6V2F8_POCDA</name>
<accession>A0A3M6V2F8</accession>